<keyword evidence="1" id="KW-0812">Transmembrane</keyword>
<keyword evidence="1" id="KW-1133">Transmembrane helix</keyword>
<dbReference type="EMBL" id="CAJSTJ010000174">
    <property type="protein sequence ID" value="CAG7565148.1"/>
    <property type="molecule type" value="Genomic_DNA"/>
</dbReference>
<sequence length="245" mass="28173">MIFQQTLSFLGFLKASSLPSSQSPQPSLFFFHHHQRRPETTSTPGNIHRSLESETNITEAMHLKLAEDAMDAVESRDITTATVSFVYPDGNKLEGRVTKAEDGDVFDGIITLQPNFFTPFQIRLLALYDRAYRFQSESLCIPDKFGFFSPGPCLNHDRLLELYKLVTLPLIIIVWAVVISSCLLLGSADREEDRKWRKLFLEQLKLWLFVTGINFVWMATVWVRGCLRRASEKRRLAQREETQTV</sequence>
<protein>
    <submittedName>
        <fullName evidence="2">Uncharacterized protein</fullName>
    </submittedName>
</protein>
<name>A0A8J2NGX8_FUSEQ</name>
<organism evidence="2 3">
    <name type="scientific">Fusarium equiseti</name>
    <name type="common">Fusarium scirpi</name>
    <dbReference type="NCBI Taxonomy" id="61235"/>
    <lineage>
        <taxon>Eukaryota</taxon>
        <taxon>Fungi</taxon>
        <taxon>Dikarya</taxon>
        <taxon>Ascomycota</taxon>
        <taxon>Pezizomycotina</taxon>
        <taxon>Sordariomycetes</taxon>
        <taxon>Hypocreomycetidae</taxon>
        <taxon>Hypocreales</taxon>
        <taxon>Nectriaceae</taxon>
        <taxon>Fusarium</taxon>
        <taxon>Fusarium incarnatum-equiseti species complex</taxon>
    </lineage>
</organism>
<keyword evidence="1" id="KW-0472">Membrane</keyword>
<reference evidence="2" key="1">
    <citation type="submission" date="2021-05" db="EMBL/GenBank/DDBJ databases">
        <authorList>
            <person name="Khan N."/>
        </authorList>
    </citation>
    <scope>NUCLEOTIDE SEQUENCE</scope>
</reference>
<gene>
    <name evidence="2" type="ORF">FEQUK3_LOCUS10864</name>
</gene>
<feature type="transmembrane region" description="Helical" evidence="1">
    <location>
        <begin position="206"/>
        <end position="227"/>
    </location>
</feature>
<comment type="caution">
    <text evidence="2">The sequence shown here is derived from an EMBL/GenBank/DDBJ whole genome shotgun (WGS) entry which is preliminary data.</text>
</comment>
<dbReference type="Proteomes" id="UP000693738">
    <property type="component" value="Unassembled WGS sequence"/>
</dbReference>
<evidence type="ECO:0000313" key="3">
    <source>
        <dbReference type="Proteomes" id="UP000693738"/>
    </source>
</evidence>
<accession>A0A8J2NGX8</accession>
<evidence type="ECO:0000256" key="1">
    <source>
        <dbReference type="SAM" id="Phobius"/>
    </source>
</evidence>
<feature type="transmembrane region" description="Helical" evidence="1">
    <location>
        <begin position="165"/>
        <end position="186"/>
    </location>
</feature>
<proteinExistence type="predicted"/>
<evidence type="ECO:0000313" key="2">
    <source>
        <dbReference type="EMBL" id="CAG7565148.1"/>
    </source>
</evidence>
<dbReference type="AlphaFoldDB" id="A0A8J2NGX8"/>